<dbReference type="SUPFAM" id="SSF48576">
    <property type="entry name" value="Terpenoid synthases"/>
    <property type="match status" value="1"/>
</dbReference>
<evidence type="ECO:0000256" key="6">
    <source>
        <dbReference type="RuleBase" id="RU004466"/>
    </source>
</evidence>
<evidence type="ECO:0000313" key="9">
    <source>
        <dbReference type="Proteomes" id="UP000024001"/>
    </source>
</evidence>
<dbReference type="PROSITE" id="PS00444">
    <property type="entry name" value="POLYPRENYL_SYNTHASE_2"/>
    <property type="match status" value="1"/>
</dbReference>
<evidence type="ECO:0000256" key="5">
    <source>
        <dbReference type="ARBA" id="ARBA00022842"/>
    </source>
</evidence>
<dbReference type="GO" id="GO:0008299">
    <property type="term" value="P:isoprenoid biosynthetic process"/>
    <property type="evidence" value="ECO:0007669"/>
    <property type="project" value="InterPro"/>
</dbReference>
<dbReference type="PROSITE" id="PS00723">
    <property type="entry name" value="POLYPRENYL_SYNTHASE_1"/>
    <property type="match status" value="1"/>
</dbReference>
<evidence type="ECO:0000256" key="3">
    <source>
        <dbReference type="ARBA" id="ARBA00022679"/>
    </source>
</evidence>
<dbReference type="SFLD" id="SFLDS00005">
    <property type="entry name" value="Isoprenoid_Synthase_Type_I"/>
    <property type="match status" value="1"/>
</dbReference>
<organism evidence="8 9">
    <name type="scientific">Microbacterium oleivorans</name>
    <dbReference type="NCBI Taxonomy" id="273677"/>
    <lineage>
        <taxon>Bacteria</taxon>
        <taxon>Bacillati</taxon>
        <taxon>Actinomycetota</taxon>
        <taxon>Actinomycetes</taxon>
        <taxon>Micrococcales</taxon>
        <taxon>Microbacteriaceae</taxon>
        <taxon>Microbacterium</taxon>
    </lineage>
</organism>
<accession>A0A031G0L7</accession>
<dbReference type="GO" id="GO:0046872">
    <property type="term" value="F:metal ion binding"/>
    <property type="evidence" value="ECO:0007669"/>
    <property type="project" value="UniProtKB-KW"/>
</dbReference>
<dbReference type="GO" id="GO:0004659">
    <property type="term" value="F:prenyltransferase activity"/>
    <property type="evidence" value="ECO:0007669"/>
    <property type="project" value="InterPro"/>
</dbReference>
<sequence length="365" mass="38857">MPSSPDPIVAVSQRVERFLQAQRDAAGEFGEEALSFVESGASAATGGKGFRAKFCLAGWRAVATAGGSGSGSIPEVVTAASAALEIFHAAALVHDDVIDRSDTRRGRPASHRAWESQHGSRGWAGDGAEFGRSAAILLGDLLVAWSDDLLEEGLAETDAERAQRARSEFARMRREVTIGQFLDVAEESAYVAAPVETHPDRALRVASLKSARYSVQHPLQLGAALADADAEQYRALGAFGHPVGLAFQLRDDVLGVFGDSAVTGKPVGDDLREGKRTLLIAYARAALSPGALRVFDELVGDRELTADQVSHLQQTIIDTGALARVEERITEWATEADRALRGARLDHAAVSELRELARAATVRTA</sequence>
<reference evidence="8 9" key="1">
    <citation type="submission" date="2014-03" db="EMBL/GenBank/DDBJ databases">
        <title>Draft Genome Sequences of 13 Willow Endophytes.</title>
        <authorList>
            <person name="Gan H.Y."/>
            <person name="Gan H.M."/>
            <person name="Savka M.A."/>
            <person name="Hudson A.O."/>
        </authorList>
    </citation>
    <scope>NUCLEOTIDE SEQUENCE [LARGE SCALE GENOMIC DNA]</scope>
    <source>
        <strain evidence="8 9">RIT293</strain>
    </source>
</reference>
<dbReference type="InterPro" id="IPR033749">
    <property type="entry name" value="Polyprenyl_synt_CS"/>
</dbReference>
<comment type="caution">
    <text evidence="8">The sequence shown here is derived from an EMBL/GenBank/DDBJ whole genome shotgun (WGS) entry which is preliminary data.</text>
</comment>
<dbReference type="EMBL" id="JFYO01000001">
    <property type="protein sequence ID" value="EZP29450.1"/>
    <property type="molecule type" value="Genomic_DNA"/>
</dbReference>
<gene>
    <name evidence="8" type="ORF">BW34_00063</name>
</gene>
<proteinExistence type="inferred from homology"/>
<dbReference type="PANTHER" id="PTHR12001:SF85">
    <property type="entry name" value="SHORT CHAIN ISOPRENYL DIPHOSPHATE SYNTHASE"/>
    <property type="match status" value="1"/>
</dbReference>
<keyword evidence="9" id="KW-1185">Reference proteome</keyword>
<protein>
    <submittedName>
        <fullName evidence="8">Polyprenyl synthetase</fullName>
    </submittedName>
</protein>
<dbReference type="CDD" id="cd00685">
    <property type="entry name" value="Trans_IPPS_HT"/>
    <property type="match status" value="1"/>
</dbReference>
<dbReference type="InterPro" id="IPR000092">
    <property type="entry name" value="Polyprenyl_synt"/>
</dbReference>
<dbReference type="eggNOG" id="COG0142">
    <property type="taxonomic scope" value="Bacteria"/>
</dbReference>
<dbReference type="AlphaFoldDB" id="A0A031G0L7"/>
<keyword evidence="3 6" id="KW-0808">Transferase</keyword>
<evidence type="ECO:0000256" key="7">
    <source>
        <dbReference type="SAM" id="MobiDB-lite"/>
    </source>
</evidence>
<dbReference type="RefSeq" id="WP_036308475.1">
    <property type="nucleotide sequence ID" value="NZ_JFYO01000001.1"/>
</dbReference>
<dbReference type="OrthoDB" id="4497239at2"/>
<comment type="similarity">
    <text evidence="2 6">Belongs to the FPP/GGPP synthase family.</text>
</comment>
<dbReference type="PATRIC" id="fig|273677.3.peg.61"/>
<evidence type="ECO:0000256" key="4">
    <source>
        <dbReference type="ARBA" id="ARBA00022723"/>
    </source>
</evidence>
<dbReference type="Pfam" id="PF00348">
    <property type="entry name" value="polyprenyl_synt"/>
    <property type="match status" value="1"/>
</dbReference>
<dbReference type="Gene3D" id="1.10.600.10">
    <property type="entry name" value="Farnesyl Diphosphate Synthase"/>
    <property type="match status" value="1"/>
</dbReference>
<dbReference type="SFLD" id="SFLDG01017">
    <property type="entry name" value="Polyprenyl_Transferase_Like"/>
    <property type="match status" value="1"/>
</dbReference>
<evidence type="ECO:0000313" key="8">
    <source>
        <dbReference type="EMBL" id="EZP29450.1"/>
    </source>
</evidence>
<feature type="region of interest" description="Disordered" evidence="7">
    <location>
        <begin position="102"/>
        <end position="122"/>
    </location>
</feature>
<evidence type="ECO:0000256" key="2">
    <source>
        <dbReference type="ARBA" id="ARBA00006706"/>
    </source>
</evidence>
<keyword evidence="4" id="KW-0479">Metal-binding</keyword>
<dbReference type="InterPro" id="IPR008949">
    <property type="entry name" value="Isoprenoid_synthase_dom_sf"/>
</dbReference>
<dbReference type="Proteomes" id="UP000024001">
    <property type="component" value="Unassembled WGS sequence"/>
</dbReference>
<keyword evidence="5" id="KW-0460">Magnesium</keyword>
<dbReference type="PANTHER" id="PTHR12001">
    <property type="entry name" value="GERANYLGERANYL PYROPHOSPHATE SYNTHASE"/>
    <property type="match status" value="1"/>
</dbReference>
<evidence type="ECO:0000256" key="1">
    <source>
        <dbReference type="ARBA" id="ARBA00001946"/>
    </source>
</evidence>
<comment type="cofactor">
    <cofactor evidence="1">
        <name>Mg(2+)</name>
        <dbReference type="ChEBI" id="CHEBI:18420"/>
    </cofactor>
</comment>
<name>A0A031G0L7_9MICO</name>